<dbReference type="AlphaFoldDB" id="A0A8H8XC20"/>
<gene>
    <name evidence="1" type="ORF">THERMOS_1029</name>
</gene>
<protein>
    <submittedName>
        <fullName evidence="1">Uncharacterized protein</fullName>
    </submittedName>
</protein>
<dbReference type="Proteomes" id="UP000643672">
    <property type="component" value="Unassembled WGS sequence"/>
</dbReference>
<name>A0A8H8XC20_9GAMM</name>
<reference evidence="1 2" key="1">
    <citation type="submission" date="2020-05" db="EMBL/GenBank/DDBJ databases">
        <authorList>
            <person name="Petersen J."/>
            <person name="Sayavedra L."/>
        </authorList>
    </citation>
    <scope>NUCLEOTIDE SEQUENCE [LARGE SCALE GENOMIC DNA]</scope>
    <source>
        <strain evidence="1">B thermophilus SOXS</strain>
    </source>
</reference>
<accession>A0A8H8XC20</accession>
<dbReference type="EMBL" id="CAESAQ020000052">
    <property type="protein sequence ID" value="CAB5499391.1"/>
    <property type="molecule type" value="Genomic_DNA"/>
</dbReference>
<comment type="caution">
    <text evidence="1">The sequence shown here is derived from an EMBL/GenBank/DDBJ whole genome shotgun (WGS) entry which is preliminary data.</text>
</comment>
<evidence type="ECO:0000313" key="2">
    <source>
        <dbReference type="Proteomes" id="UP000643672"/>
    </source>
</evidence>
<evidence type="ECO:0000313" key="1">
    <source>
        <dbReference type="EMBL" id="CAB5499391.1"/>
    </source>
</evidence>
<sequence>MIIHIYAKVSLYKKKSINSFKPKRYFASFYQDFGINMQ</sequence>
<proteinExistence type="predicted"/>
<keyword evidence="2" id="KW-1185">Reference proteome</keyword>
<organism evidence="1 2">
    <name type="scientific">Bathymodiolus thermophilus thioautotrophic gill symbiont</name>
    <dbReference type="NCBI Taxonomy" id="2360"/>
    <lineage>
        <taxon>Bacteria</taxon>
        <taxon>Pseudomonadati</taxon>
        <taxon>Pseudomonadota</taxon>
        <taxon>Gammaproteobacteria</taxon>
        <taxon>sulfur-oxidizing symbionts</taxon>
    </lineage>
</organism>